<evidence type="ECO:0000313" key="1">
    <source>
        <dbReference type="EMBL" id="MSR89977.1"/>
    </source>
</evidence>
<protein>
    <submittedName>
        <fullName evidence="1">Putative sporulation protein YtxC</fullName>
    </submittedName>
</protein>
<proteinExistence type="predicted"/>
<dbReference type="NCBIfam" id="TIGR02834">
    <property type="entry name" value="spo_ytxC"/>
    <property type="match status" value="1"/>
</dbReference>
<gene>
    <name evidence="1" type="primary">ytxC</name>
    <name evidence="1" type="ORF">FYJ33_00770</name>
</gene>
<dbReference type="AlphaFoldDB" id="A0A7X2MVT1"/>
<dbReference type="RefSeq" id="WP_154529860.1">
    <property type="nucleotide sequence ID" value="NZ_JAQXTV010000132.1"/>
</dbReference>
<reference evidence="1 2" key="1">
    <citation type="submission" date="2019-08" db="EMBL/GenBank/DDBJ databases">
        <title>In-depth cultivation of the pig gut microbiome towards novel bacterial diversity and tailored functional studies.</title>
        <authorList>
            <person name="Wylensek D."/>
            <person name="Hitch T.C.A."/>
            <person name="Clavel T."/>
        </authorList>
    </citation>
    <scope>NUCLEOTIDE SEQUENCE [LARGE SCALE GENOMIC DNA]</scope>
    <source>
        <strain evidence="1 2">WCA-383-APC-5B</strain>
    </source>
</reference>
<comment type="caution">
    <text evidence="1">The sequence shown here is derived from an EMBL/GenBank/DDBJ whole genome shotgun (WGS) entry which is preliminary data.</text>
</comment>
<accession>A0A7X2MVT1</accession>
<dbReference type="Pfam" id="PF08812">
    <property type="entry name" value="YtxC"/>
    <property type="match status" value="1"/>
</dbReference>
<evidence type="ECO:0000313" key="2">
    <source>
        <dbReference type="Proteomes" id="UP000460287"/>
    </source>
</evidence>
<dbReference type="EMBL" id="VULX01000001">
    <property type="protein sequence ID" value="MSR89977.1"/>
    <property type="molecule type" value="Genomic_DNA"/>
</dbReference>
<keyword evidence="2" id="KW-1185">Reference proteome</keyword>
<name>A0A7X2MVT1_9CLOT</name>
<sequence>MLLIKLAYDEQHDISQDIQQIRLFLKEKGIIVGICESIENGISIDRIVCDDDVYDEKLQSLIDLYCSNILYRVSIKEYKQKEFFEYMTENYFCLSSDEIIEVEYKCMKVLLSENILFDEYNIYCLNIINEIVEKIKECIKEVHQINIEGFIRFRMKDIASKIEMIIDKVVESYMIEKEYNEFIKLLKYFVNIQDSKIESVEIILNDNGEYKILDENGNDIFLNFTQDLSDLSFRANTNVEDVIISGLITNCPRRILITNKENCKNKEFVDTIVNVFGERVEFKNEKKSHISVDKVKTT</sequence>
<dbReference type="InterPro" id="IPR014199">
    <property type="entry name" value="Spore_YtxC"/>
</dbReference>
<organism evidence="1 2">
    <name type="scientific">Inconstantimicrobium porci</name>
    <dbReference type="NCBI Taxonomy" id="2652291"/>
    <lineage>
        <taxon>Bacteria</taxon>
        <taxon>Bacillati</taxon>
        <taxon>Bacillota</taxon>
        <taxon>Clostridia</taxon>
        <taxon>Eubacteriales</taxon>
        <taxon>Clostridiaceae</taxon>
        <taxon>Inconstantimicrobium</taxon>
    </lineage>
</organism>
<dbReference type="Proteomes" id="UP000460287">
    <property type="component" value="Unassembled WGS sequence"/>
</dbReference>